<organism evidence="2 3">
    <name type="scientific">Acidithiobacillus thiooxidans</name>
    <name type="common">Thiobacillus thiooxidans</name>
    <dbReference type="NCBI Taxonomy" id="930"/>
    <lineage>
        <taxon>Bacteria</taxon>
        <taxon>Pseudomonadati</taxon>
        <taxon>Pseudomonadota</taxon>
        <taxon>Acidithiobacillia</taxon>
        <taxon>Acidithiobacillales</taxon>
        <taxon>Acidithiobacillaceae</taxon>
        <taxon>Acidithiobacillus</taxon>
    </lineage>
</organism>
<reference evidence="2 3" key="1">
    <citation type="journal article" date="2016" name="Int. J. Mol. Sci.">
        <title>Comparative genomics of the extreme acidophile Acidithiobacillus thiooxidans reveals intraspecific divergence and niche adaptation.</title>
        <authorList>
            <person name="Zhang X."/>
            <person name="Feng X."/>
            <person name="Tao J."/>
            <person name="Ma L."/>
            <person name="Xiao Y."/>
            <person name="Liang Y."/>
            <person name="Liu X."/>
            <person name="Yin H."/>
        </authorList>
    </citation>
    <scope>NUCLEOTIDE SEQUENCE [LARGE SCALE GENOMIC DNA]</scope>
    <source>
        <strain evidence="2 3">A02</strain>
    </source>
</reference>
<comment type="caution">
    <text evidence="2">The sequence shown here is derived from an EMBL/GenBank/DDBJ whole genome shotgun (WGS) entry which is preliminary data.</text>
</comment>
<gene>
    <name evidence="2" type="ORF">A6P07_11230</name>
</gene>
<dbReference type="AlphaFoldDB" id="A0A1C2I796"/>
<feature type="region of interest" description="Disordered" evidence="1">
    <location>
        <begin position="50"/>
        <end position="80"/>
    </location>
</feature>
<evidence type="ECO:0000256" key="1">
    <source>
        <dbReference type="SAM" id="MobiDB-lite"/>
    </source>
</evidence>
<accession>A0A1C2I796</accession>
<proteinExistence type="predicted"/>
<protein>
    <submittedName>
        <fullName evidence="2">Uncharacterized protein</fullName>
    </submittedName>
</protein>
<dbReference type="Proteomes" id="UP000094893">
    <property type="component" value="Unassembled WGS sequence"/>
</dbReference>
<sequence length="129" mass="15617">MRDEMGKPVIFLTGNSKEWKQLNMSKEIWKMDKESMEYTENLRQAAKEYNNRKKRYTHPSGNFDKAGRWEPDEDERQDCCDDVREPSRAYPYSLMTHCRTMEHVAHLFDVDKSDLQQQVRKHEQLEMER</sequence>
<dbReference type="EMBL" id="LWSA01000156">
    <property type="protein sequence ID" value="OCX71833.1"/>
    <property type="molecule type" value="Genomic_DNA"/>
</dbReference>
<name>A0A1C2I796_ACITH</name>
<evidence type="ECO:0000313" key="2">
    <source>
        <dbReference type="EMBL" id="OCX71833.1"/>
    </source>
</evidence>
<evidence type="ECO:0000313" key="3">
    <source>
        <dbReference type="Proteomes" id="UP000094893"/>
    </source>
</evidence>